<sequence>MASMTTKIKPWRYSAGQDPFGGLGRLSGASLRTQTAREIEIKAKEIVDACQSNFGVNVKFTYEDAPILDETRAHKCPNFSVLIIKVINKDTLDAAIALESASDLLDIQKESRVLVLNFANAETPGGAWRSGVSAQEEHIMFRTTLSYHGLDPSLYPWQDNEGIYTSNVLVLRENETRGFSWLWIDRPECLPLISVISVAAEQRPQLDSTGTRYATEEQRTRTQARMRCVLRMAADHGHSRLVLGALGCGVFGHPPADVADCWANVLKETEFKGWFEFIVFAVLDPKCGPNLKAFHAALHDIEI</sequence>
<dbReference type="SUPFAM" id="SSF52949">
    <property type="entry name" value="Macro domain-like"/>
    <property type="match status" value="1"/>
</dbReference>
<organism evidence="2 3">
    <name type="scientific">Penicillium oxalicum (strain 114-2 / CGMCC 5302)</name>
    <name type="common">Penicillium decumbens</name>
    <dbReference type="NCBI Taxonomy" id="933388"/>
    <lineage>
        <taxon>Eukaryota</taxon>
        <taxon>Fungi</taxon>
        <taxon>Dikarya</taxon>
        <taxon>Ascomycota</taxon>
        <taxon>Pezizomycotina</taxon>
        <taxon>Eurotiomycetes</taxon>
        <taxon>Eurotiomycetidae</taxon>
        <taxon>Eurotiales</taxon>
        <taxon>Aspergillaceae</taxon>
        <taxon>Penicillium</taxon>
    </lineage>
</organism>
<dbReference type="HOGENOM" id="CLU_024412_0_1_1"/>
<dbReference type="InterPro" id="IPR043472">
    <property type="entry name" value="Macro_dom-like"/>
</dbReference>
<protein>
    <recommendedName>
        <fullName evidence="1">Microbial-type PARG catalytic domain-containing protein</fullName>
    </recommendedName>
</protein>
<dbReference type="AlphaFoldDB" id="S8BEU0"/>
<evidence type="ECO:0000259" key="1">
    <source>
        <dbReference type="Pfam" id="PF10021"/>
    </source>
</evidence>
<dbReference type="PIRSF" id="PIRSF014899">
    <property type="entry name" value="UCP014899"/>
    <property type="match status" value="1"/>
</dbReference>
<dbReference type="Proteomes" id="UP000019376">
    <property type="component" value="Unassembled WGS sequence"/>
</dbReference>
<dbReference type="InterPro" id="IPR012664">
    <property type="entry name" value="CHP02452"/>
</dbReference>
<keyword evidence="3" id="KW-1185">Reference proteome</keyword>
<reference evidence="2 3" key="1">
    <citation type="journal article" date="2013" name="PLoS ONE">
        <title>Genomic and secretomic analyses reveal unique features of the lignocellulolytic enzyme system of Penicillium decumbens.</title>
        <authorList>
            <person name="Liu G."/>
            <person name="Zhang L."/>
            <person name="Wei X."/>
            <person name="Zou G."/>
            <person name="Qin Y."/>
            <person name="Ma L."/>
            <person name="Li J."/>
            <person name="Zheng H."/>
            <person name="Wang S."/>
            <person name="Wang C."/>
            <person name="Xun L."/>
            <person name="Zhao G.-P."/>
            <person name="Zhou Z."/>
            <person name="Qu Y."/>
        </authorList>
    </citation>
    <scope>NUCLEOTIDE SEQUENCE [LARGE SCALE GENOMIC DNA]</scope>
    <source>
        <strain evidence="3">114-2 / CGMCC 5302</strain>
    </source>
</reference>
<gene>
    <name evidence="2" type="ORF">PDE_08549</name>
</gene>
<name>S8BEU0_PENO1</name>
<dbReference type="InterPro" id="IPR019261">
    <property type="entry name" value="PARG_cat_microbial"/>
</dbReference>
<dbReference type="STRING" id="933388.S8BEU0"/>
<dbReference type="NCBIfam" id="TIGR02452">
    <property type="entry name" value="TIGR02452 family protein"/>
    <property type="match status" value="1"/>
</dbReference>
<dbReference type="PANTHER" id="PTHR35596:SF1">
    <property type="entry name" value="MICROBIAL-TYPE PARG CATALYTIC DOMAIN-CONTAINING PROTEIN"/>
    <property type="match status" value="1"/>
</dbReference>
<evidence type="ECO:0000313" key="2">
    <source>
        <dbReference type="EMBL" id="EPS33587.1"/>
    </source>
</evidence>
<dbReference type="PANTHER" id="PTHR35596">
    <property type="entry name" value="DUF2263 DOMAIN-CONTAINING PROTEIN"/>
    <property type="match status" value="1"/>
</dbReference>
<dbReference type="EMBL" id="KB644415">
    <property type="protein sequence ID" value="EPS33587.1"/>
    <property type="molecule type" value="Genomic_DNA"/>
</dbReference>
<proteinExistence type="predicted"/>
<accession>S8BEU0</accession>
<evidence type="ECO:0000313" key="3">
    <source>
        <dbReference type="Proteomes" id="UP000019376"/>
    </source>
</evidence>
<dbReference type="Gene3D" id="3.40.220.10">
    <property type="entry name" value="Leucine Aminopeptidase, subunit E, domain 1"/>
    <property type="match status" value="1"/>
</dbReference>
<dbReference type="PhylomeDB" id="S8BEU0"/>
<dbReference type="Pfam" id="PF10021">
    <property type="entry name" value="PARG_cat_microb"/>
    <property type="match status" value="1"/>
</dbReference>
<dbReference type="OrthoDB" id="9985428at2759"/>
<dbReference type="eggNOG" id="ENOG502S35J">
    <property type="taxonomic scope" value="Eukaryota"/>
</dbReference>
<feature type="domain" description="Microbial-type PARG catalytic" evidence="1">
    <location>
        <begin position="82"/>
        <end position="157"/>
    </location>
</feature>